<dbReference type="GeneID" id="57877915"/>
<evidence type="ECO:0000313" key="2">
    <source>
        <dbReference type="EMBL" id="CBA17087.1"/>
    </source>
</evidence>
<organism evidence="2 3">
    <name type="scientific">Xanthomonas albilineans (strain GPE PC73 / CFBP 7063)</name>
    <dbReference type="NCBI Taxonomy" id="380358"/>
    <lineage>
        <taxon>Bacteria</taxon>
        <taxon>Pseudomonadati</taxon>
        <taxon>Pseudomonadota</taxon>
        <taxon>Gammaproteobacteria</taxon>
        <taxon>Lysobacterales</taxon>
        <taxon>Lysobacteraceae</taxon>
        <taxon>Xanthomonas</taxon>
    </lineage>
</organism>
<keyword evidence="1" id="KW-0472">Membrane</keyword>
<dbReference type="RefSeq" id="WP_012917083.1">
    <property type="nucleotide sequence ID" value="NC_013722.1"/>
</dbReference>
<evidence type="ECO:0000256" key="1">
    <source>
        <dbReference type="SAM" id="Phobius"/>
    </source>
</evidence>
<feature type="transmembrane region" description="Helical" evidence="1">
    <location>
        <begin position="125"/>
        <end position="147"/>
    </location>
</feature>
<keyword evidence="1" id="KW-0812">Transmembrane</keyword>
<sequence>MDWFNFFTGKIAFGSIAGIAIAAVITCWRAGSFYPVNARLLRFFISKDEIEDPDIRQNLADQAALVSFRMTHGVRSRTIIDAKRLALFSKEKNLPLDLIGKAGWVFDLKKLEINPKRIPHGGWPVGAAILLFFFIFAMIISAAIASVDDLLITIKGTDTSLWLSKDEARKVRPFFGARSRFSKDDCLEIKNIDTPAGFHPGDTKILCDIWKNPSLGKSLEKEIHTQHWAFWWAFVMCALYALMIFRVMNQWLSQIELNKMILLDKMQEKT</sequence>
<proteinExistence type="predicted"/>
<dbReference type="Pfam" id="PF19723">
    <property type="entry name" value="DUF6216"/>
    <property type="match status" value="1"/>
</dbReference>
<dbReference type="KEGG" id="xal:XALC_2609"/>
<dbReference type="InterPro" id="IPR046188">
    <property type="entry name" value="DUF6216"/>
</dbReference>
<name>D2UFC6_XANAP</name>
<reference evidence="2 3" key="1">
    <citation type="journal article" date="2009" name="BMC Genomics">
        <title>The complete genome sequence of Xanthomonas albilineans provides new insights into the reductive genome evolution of the xylem-limited Xanthomonadaceae.</title>
        <authorList>
            <person name="Pieretti I."/>
            <person name="Royer M."/>
            <person name="Barbe V."/>
            <person name="Carrere S."/>
            <person name="Koebnik R."/>
            <person name="Cociancich S."/>
            <person name="Couloux A."/>
            <person name="Darrasse A."/>
            <person name="Gouzy J."/>
            <person name="Jacques M.A."/>
            <person name="Lauber E."/>
            <person name="Manceau C."/>
            <person name="Mangenot S."/>
            <person name="Poussier S."/>
            <person name="Segurens B."/>
            <person name="Szurek B."/>
            <person name="Verdier V."/>
            <person name="Arlat M."/>
            <person name="Rott P."/>
        </authorList>
    </citation>
    <scope>NUCLEOTIDE SEQUENCE [LARGE SCALE GENOMIC DNA]</scope>
    <source>
        <strain evidence="3">GPE PC73 / CFBP 7063</strain>
    </source>
</reference>
<keyword evidence="1" id="KW-1133">Transmembrane helix</keyword>
<keyword evidence="3" id="KW-1185">Reference proteome</keyword>
<dbReference type="Proteomes" id="UP000001890">
    <property type="component" value="Chromosome"/>
</dbReference>
<feature type="transmembrane region" description="Helical" evidence="1">
    <location>
        <begin position="228"/>
        <end position="248"/>
    </location>
</feature>
<evidence type="ECO:0008006" key="4">
    <source>
        <dbReference type="Google" id="ProtNLM"/>
    </source>
</evidence>
<accession>D2UFC6</accession>
<dbReference type="AlphaFoldDB" id="D2UFC6"/>
<protein>
    <recommendedName>
        <fullName evidence="4">Transmembrane protein</fullName>
    </recommendedName>
</protein>
<dbReference type="eggNOG" id="ENOG5032SGX">
    <property type="taxonomic scope" value="Bacteria"/>
</dbReference>
<gene>
    <name evidence="2" type="ordered locus">XALc_2609</name>
</gene>
<dbReference type="EMBL" id="FP565176">
    <property type="protein sequence ID" value="CBA17087.1"/>
    <property type="molecule type" value="Genomic_DNA"/>
</dbReference>
<feature type="transmembrane region" description="Helical" evidence="1">
    <location>
        <begin position="12"/>
        <end position="31"/>
    </location>
</feature>
<evidence type="ECO:0000313" key="3">
    <source>
        <dbReference type="Proteomes" id="UP000001890"/>
    </source>
</evidence>